<keyword evidence="1" id="KW-0472">Membrane</keyword>
<proteinExistence type="predicted"/>
<keyword evidence="1" id="KW-0812">Transmembrane</keyword>
<accession>A0A2G8JKH2</accession>
<protein>
    <recommendedName>
        <fullName evidence="4">Ig-like domain-containing protein</fullName>
    </recommendedName>
</protein>
<evidence type="ECO:0008006" key="4">
    <source>
        <dbReference type="Google" id="ProtNLM"/>
    </source>
</evidence>
<organism evidence="2 3">
    <name type="scientific">Stichopus japonicus</name>
    <name type="common">Sea cucumber</name>
    <dbReference type="NCBI Taxonomy" id="307972"/>
    <lineage>
        <taxon>Eukaryota</taxon>
        <taxon>Metazoa</taxon>
        <taxon>Echinodermata</taxon>
        <taxon>Eleutherozoa</taxon>
        <taxon>Echinozoa</taxon>
        <taxon>Holothuroidea</taxon>
        <taxon>Aspidochirotacea</taxon>
        <taxon>Aspidochirotida</taxon>
        <taxon>Stichopodidae</taxon>
        <taxon>Apostichopus</taxon>
    </lineage>
</organism>
<evidence type="ECO:0000313" key="2">
    <source>
        <dbReference type="EMBL" id="PIK36256.1"/>
    </source>
</evidence>
<dbReference type="EMBL" id="MRZV01001707">
    <property type="protein sequence ID" value="PIK36256.1"/>
    <property type="molecule type" value="Genomic_DNA"/>
</dbReference>
<dbReference type="AlphaFoldDB" id="A0A2G8JKH2"/>
<evidence type="ECO:0000256" key="1">
    <source>
        <dbReference type="SAM" id="Phobius"/>
    </source>
</evidence>
<dbReference type="Proteomes" id="UP000230750">
    <property type="component" value="Unassembled WGS sequence"/>
</dbReference>
<comment type="caution">
    <text evidence="2">The sequence shown here is derived from an EMBL/GenBank/DDBJ whole genome shotgun (WGS) entry which is preliminary data.</text>
</comment>
<sequence>MDRVYASRSYIIQCQPGDENFQSNVTLSAIVELGSGRQPIANVSLFHTKKVSLHVEFPRNAINVWIRCSLHAGENTQLLNTIVQITVLPELRIQLQQVNVTYNITTSVGVPIALQCIAFSARSAGTFTWENGDGHVPSVISEVTMSSNRFYAGTYDVVSKFIFTPLRSTVLSCSHHTDDGEVAIVLLDVSVDSTNPQNHTVNFTTITVLLLLVVIVFAITMLMGRITETSMTSYVHEKILQQDKVLVNLKYILEV</sequence>
<name>A0A2G8JKH2_STIJA</name>
<keyword evidence="3" id="KW-1185">Reference proteome</keyword>
<feature type="transmembrane region" description="Helical" evidence="1">
    <location>
        <begin position="203"/>
        <end position="223"/>
    </location>
</feature>
<keyword evidence="1" id="KW-1133">Transmembrane helix</keyword>
<reference evidence="2 3" key="1">
    <citation type="journal article" date="2017" name="PLoS Biol.">
        <title>The sea cucumber genome provides insights into morphological evolution and visceral regeneration.</title>
        <authorList>
            <person name="Zhang X."/>
            <person name="Sun L."/>
            <person name="Yuan J."/>
            <person name="Sun Y."/>
            <person name="Gao Y."/>
            <person name="Zhang L."/>
            <person name="Li S."/>
            <person name="Dai H."/>
            <person name="Hamel J.F."/>
            <person name="Liu C."/>
            <person name="Yu Y."/>
            <person name="Liu S."/>
            <person name="Lin W."/>
            <person name="Guo K."/>
            <person name="Jin S."/>
            <person name="Xu P."/>
            <person name="Storey K.B."/>
            <person name="Huan P."/>
            <person name="Zhang T."/>
            <person name="Zhou Y."/>
            <person name="Zhang J."/>
            <person name="Lin C."/>
            <person name="Li X."/>
            <person name="Xing L."/>
            <person name="Huo D."/>
            <person name="Sun M."/>
            <person name="Wang L."/>
            <person name="Mercier A."/>
            <person name="Li F."/>
            <person name="Yang H."/>
            <person name="Xiang J."/>
        </authorList>
    </citation>
    <scope>NUCLEOTIDE SEQUENCE [LARGE SCALE GENOMIC DNA]</scope>
    <source>
        <strain evidence="2">Shaxun</strain>
        <tissue evidence="2">Muscle</tissue>
    </source>
</reference>
<gene>
    <name evidence="2" type="ORF">BSL78_26911</name>
</gene>
<evidence type="ECO:0000313" key="3">
    <source>
        <dbReference type="Proteomes" id="UP000230750"/>
    </source>
</evidence>